<gene>
    <name evidence="3" type="ORF">CP968_13015</name>
    <name evidence="2" type="ORF">GCM10010371_09080</name>
</gene>
<protein>
    <submittedName>
        <fullName evidence="3">Uncharacterized protein</fullName>
    </submittedName>
</protein>
<dbReference type="Proteomes" id="UP000326831">
    <property type="component" value="Chromosome"/>
</dbReference>
<dbReference type="Proteomes" id="UP000634660">
    <property type="component" value="Unassembled WGS sequence"/>
</dbReference>
<dbReference type="InterPro" id="IPR045682">
    <property type="entry name" value="DUF6193"/>
</dbReference>
<organism evidence="3 4">
    <name type="scientific">Streptomyces subrutilus</name>
    <dbReference type="NCBI Taxonomy" id="36818"/>
    <lineage>
        <taxon>Bacteria</taxon>
        <taxon>Bacillati</taxon>
        <taxon>Actinomycetota</taxon>
        <taxon>Actinomycetes</taxon>
        <taxon>Kitasatosporales</taxon>
        <taxon>Streptomycetaceae</taxon>
        <taxon>Streptomyces</taxon>
    </lineage>
</organism>
<evidence type="ECO:0000313" key="3">
    <source>
        <dbReference type="EMBL" id="QEU79103.1"/>
    </source>
</evidence>
<dbReference type="OrthoDB" id="3378006at2"/>
<dbReference type="RefSeq" id="WP_150518170.1">
    <property type="nucleotide sequence ID" value="NZ_BMVX01000003.1"/>
</dbReference>
<evidence type="ECO:0000256" key="1">
    <source>
        <dbReference type="SAM" id="MobiDB-lite"/>
    </source>
</evidence>
<accession>A0A5P2UIM6</accession>
<feature type="region of interest" description="Disordered" evidence="1">
    <location>
        <begin position="1"/>
        <end position="22"/>
    </location>
</feature>
<sequence length="236" mass="25752">MNPSVPPGPADDPRTAPYPDLVASGGLRPALASTARELHVDLGLAGDGSESDAQDWSTARIASPRGEVRVNLGLGVRRFSLTMDSGRGYVWASGSTTELSEAVGAIAFWREGATLVELGARFPFMEFSRMSRAYEDGNPIETQWAILMESDEFPAYRELLPALHADPGLRRLFPFFSHWTLRMTADHPDAGAGEIVVRRRAGEDYVLWSSAAPDRKVGFRRVEDVVRAAAALRPTP</sequence>
<reference evidence="3 4" key="2">
    <citation type="submission" date="2017-09" db="EMBL/GenBank/DDBJ databases">
        <authorList>
            <person name="Lee N."/>
            <person name="Cho B.-K."/>
        </authorList>
    </citation>
    <scope>NUCLEOTIDE SEQUENCE [LARGE SCALE GENOMIC DNA]</scope>
    <source>
        <strain evidence="3 4">ATCC 27467</strain>
    </source>
</reference>
<evidence type="ECO:0000313" key="4">
    <source>
        <dbReference type="Proteomes" id="UP000326831"/>
    </source>
</evidence>
<feature type="compositionally biased region" description="Pro residues" evidence="1">
    <location>
        <begin position="1"/>
        <end position="10"/>
    </location>
</feature>
<dbReference type="KEGG" id="ssub:CP968_13015"/>
<reference evidence="2" key="3">
    <citation type="submission" date="2020-09" db="EMBL/GenBank/DDBJ databases">
        <authorList>
            <person name="Sun Q."/>
            <person name="Ohkuma M."/>
        </authorList>
    </citation>
    <scope>NUCLEOTIDE SEQUENCE</scope>
    <source>
        <strain evidence="2">JCM 4834</strain>
    </source>
</reference>
<dbReference type="EMBL" id="CP023701">
    <property type="protein sequence ID" value="QEU79103.1"/>
    <property type="molecule type" value="Genomic_DNA"/>
</dbReference>
<dbReference type="AlphaFoldDB" id="A0A5P2UIM6"/>
<dbReference type="EMBL" id="BMVX01000003">
    <property type="protein sequence ID" value="GGZ51838.1"/>
    <property type="molecule type" value="Genomic_DNA"/>
</dbReference>
<evidence type="ECO:0000313" key="2">
    <source>
        <dbReference type="EMBL" id="GGZ51838.1"/>
    </source>
</evidence>
<reference evidence="2" key="1">
    <citation type="journal article" date="2014" name="Int. J. Syst. Evol. Microbiol.">
        <title>Complete genome sequence of Corynebacterium casei LMG S-19264T (=DSM 44701T), isolated from a smear-ripened cheese.</title>
        <authorList>
            <consortium name="US DOE Joint Genome Institute (JGI-PGF)"/>
            <person name="Walter F."/>
            <person name="Albersmeier A."/>
            <person name="Kalinowski J."/>
            <person name="Ruckert C."/>
        </authorList>
    </citation>
    <scope>NUCLEOTIDE SEQUENCE</scope>
    <source>
        <strain evidence="2">JCM 4834</strain>
    </source>
</reference>
<keyword evidence="4" id="KW-1185">Reference proteome</keyword>
<dbReference type="Pfam" id="PF19692">
    <property type="entry name" value="DUF6193"/>
    <property type="match status" value="1"/>
</dbReference>
<proteinExistence type="predicted"/>
<name>A0A5P2UIM6_9ACTN</name>